<evidence type="ECO:0000313" key="2">
    <source>
        <dbReference type="Proteomes" id="UP000821865"/>
    </source>
</evidence>
<evidence type="ECO:0000313" key="1">
    <source>
        <dbReference type="EMBL" id="KAH7933831.1"/>
    </source>
</evidence>
<name>A0ACB8C4V5_DERSI</name>
<comment type="caution">
    <text evidence="1">The sequence shown here is derived from an EMBL/GenBank/DDBJ whole genome shotgun (WGS) entry which is preliminary data.</text>
</comment>
<accession>A0ACB8C4V5</accession>
<proteinExistence type="predicted"/>
<organism evidence="1 2">
    <name type="scientific">Dermacentor silvarum</name>
    <name type="common">Tick</name>
    <dbReference type="NCBI Taxonomy" id="543639"/>
    <lineage>
        <taxon>Eukaryota</taxon>
        <taxon>Metazoa</taxon>
        <taxon>Ecdysozoa</taxon>
        <taxon>Arthropoda</taxon>
        <taxon>Chelicerata</taxon>
        <taxon>Arachnida</taxon>
        <taxon>Acari</taxon>
        <taxon>Parasitiformes</taxon>
        <taxon>Ixodida</taxon>
        <taxon>Ixodoidea</taxon>
        <taxon>Ixodidae</taxon>
        <taxon>Rhipicephalinae</taxon>
        <taxon>Dermacentor</taxon>
    </lineage>
</organism>
<sequence length="186" mass="21419">MRNKQKLLYHKQRDAFVGEVDLGPDLEYLAPAAEDEHLANSLLFFFICGRHARYKVPVGDFSTKGCTRDQLAEFIRHVVIKTGFEIIRVLTDNYKIRVTAMEILSGGEAKTRAPHPADQSMDIFFAFDQSHVIKNIRSQFLAKEFGENKEISSKFIKMLDKMQGQSTVRPIRFLTRKHVFPSNIKK</sequence>
<dbReference type="Proteomes" id="UP000821865">
    <property type="component" value="Chromosome 9"/>
</dbReference>
<dbReference type="EMBL" id="CM023478">
    <property type="protein sequence ID" value="KAH7933831.1"/>
    <property type="molecule type" value="Genomic_DNA"/>
</dbReference>
<gene>
    <name evidence="1" type="ORF">HPB49_017880</name>
</gene>
<keyword evidence="2" id="KW-1185">Reference proteome</keyword>
<reference evidence="1" key="1">
    <citation type="submission" date="2020-05" db="EMBL/GenBank/DDBJ databases">
        <title>Large-scale comparative analyses of tick genomes elucidate their genetic diversity and vector capacities.</title>
        <authorList>
            <person name="Jia N."/>
            <person name="Wang J."/>
            <person name="Shi W."/>
            <person name="Du L."/>
            <person name="Sun Y."/>
            <person name="Zhan W."/>
            <person name="Jiang J."/>
            <person name="Wang Q."/>
            <person name="Zhang B."/>
            <person name="Ji P."/>
            <person name="Sakyi L.B."/>
            <person name="Cui X."/>
            <person name="Yuan T."/>
            <person name="Jiang B."/>
            <person name="Yang W."/>
            <person name="Lam T.T.-Y."/>
            <person name="Chang Q."/>
            <person name="Ding S."/>
            <person name="Wang X."/>
            <person name="Zhu J."/>
            <person name="Ruan X."/>
            <person name="Zhao L."/>
            <person name="Wei J."/>
            <person name="Que T."/>
            <person name="Du C."/>
            <person name="Cheng J."/>
            <person name="Dai P."/>
            <person name="Han X."/>
            <person name="Huang E."/>
            <person name="Gao Y."/>
            <person name="Liu J."/>
            <person name="Shao H."/>
            <person name="Ye R."/>
            <person name="Li L."/>
            <person name="Wei W."/>
            <person name="Wang X."/>
            <person name="Wang C."/>
            <person name="Yang T."/>
            <person name="Huo Q."/>
            <person name="Li W."/>
            <person name="Guo W."/>
            <person name="Chen H."/>
            <person name="Zhou L."/>
            <person name="Ni X."/>
            <person name="Tian J."/>
            <person name="Zhou Y."/>
            <person name="Sheng Y."/>
            <person name="Liu T."/>
            <person name="Pan Y."/>
            <person name="Xia L."/>
            <person name="Li J."/>
            <person name="Zhao F."/>
            <person name="Cao W."/>
        </authorList>
    </citation>
    <scope>NUCLEOTIDE SEQUENCE</scope>
    <source>
        <strain evidence="1">Dsil-2018</strain>
    </source>
</reference>
<protein>
    <submittedName>
        <fullName evidence="1">Uncharacterized protein</fullName>
    </submittedName>
</protein>